<evidence type="ECO:0000256" key="7">
    <source>
        <dbReference type="RuleBase" id="RU000382"/>
    </source>
</evidence>
<dbReference type="Proteomes" id="UP000184031">
    <property type="component" value="Unassembled WGS sequence"/>
</dbReference>
<dbReference type="InterPro" id="IPR015422">
    <property type="entry name" value="PyrdxlP-dep_Trfase_small"/>
</dbReference>
<dbReference type="SUPFAM" id="SSF53383">
    <property type="entry name" value="PLP-dependent transferases"/>
    <property type="match status" value="1"/>
</dbReference>
<dbReference type="OrthoDB" id="9803665at2"/>
<keyword evidence="3" id="KW-0210">Decarboxylase</keyword>
<proteinExistence type="inferred from homology"/>
<sequence length="485" mass="54311">MALETEQDFLNKPNALLEENGEQRRELEKMILEFGHSFIETLGSTKAFNTNSETPENLVLEFGIREDTSSLGELLRFFDQAVLNPGLNPASGGHLGYIPGGGLFSSALGDYLAALTNRYAGVFYASPGAVKMENALIQWAGELIGYEEGFGGNLTSGGSLANLTALSCAKKHHGISSRNVRTNVIYCSPQTHHSIYKAIHLLGLEECVLQKVPLDGQFRLSTQYLEEQIERDVKRGLSPFLVIANAGSTDIGAIDPVEVLGTICKRYGIWLHVDAAYGGFFALTTTGKAKLKGLEQADSVILDPHKGLFLPYGSGIVLVKELKHLVRAFKQEAHYMQDSYQNDQFSPADLSPELSKHFRGPRMWLPLKLYGPKVFSDYLEEKLVLTDYLYRKLVQLNFKVLCEPELTVIAFRYEARPDDHQYNDEHNRAILRFLVSDGRIFLSSTMIHDRFVLRAALLSFRTHKKEIDLLVHLLERALIETDNMP</sequence>
<dbReference type="Pfam" id="PF00282">
    <property type="entry name" value="Pyridoxal_deC"/>
    <property type="match status" value="1"/>
</dbReference>
<evidence type="ECO:0000256" key="4">
    <source>
        <dbReference type="ARBA" id="ARBA00022898"/>
    </source>
</evidence>
<evidence type="ECO:0000256" key="5">
    <source>
        <dbReference type="ARBA" id="ARBA00023239"/>
    </source>
</evidence>
<dbReference type="AlphaFoldDB" id="A0A1M6X604"/>
<keyword evidence="11" id="KW-1185">Reference proteome</keyword>
<dbReference type="GO" id="GO:0019752">
    <property type="term" value="P:carboxylic acid metabolic process"/>
    <property type="evidence" value="ECO:0007669"/>
    <property type="project" value="InterPro"/>
</dbReference>
<dbReference type="Gene3D" id="3.90.1150.10">
    <property type="entry name" value="Aspartate Aminotransferase, domain 1"/>
    <property type="match status" value="1"/>
</dbReference>
<dbReference type="EMBL" id="FOKU01000004">
    <property type="protein sequence ID" value="SFB97491.1"/>
    <property type="molecule type" value="Genomic_DNA"/>
</dbReference>
<comment type="caution">
    <text evidence="9">The sequence shown here is derived from an EMBL/GenBank/DDBJ whole genome shotgun (WGS) entry which is preliminary data.</text>
</comment>
<dbReference type="InterPro" id="IPR010977">
    <property type="entry name" value="Aromatic_deC"/>
</dbReference>
<dbReference type="GO" id="GO:0030170">
    <property type="term" value="F:pyridoxal phosphate binding"/>
    <property type="evidence" value="ECO:0007669"/>
    <property type="project" value="InterPro"/>
</dbReference>
<evidence type="ECO:0000313" key="11">
    <source>
        <dbReference type="Proteomes" id="UP000198940"/>
    </source>
</evidence>
<dbReference type="GO" id="GO:0016831">
    <property type="term" value="F:carboxy-lyase activity"/>
    <property type="evidence" value="ECO:0007669"/>
    <property type="project" value="UniProtKB-KW"/>
</dbReference>
<keyword evidence="5 7" id="KW-0456">Lyase</keyword>
<evidence type="ECO:0000313" key="10">
    <source>
        <dbReference type="Proteomes" id="UP000184031"/>
    </source>
</evidence>
<dbReference type="GO" id="GO:0006520">
    <property type="term" value="P:amino acid metabolic process"/>
    <property type="evidence" value="ECO:0007669"/>
    <property type="project" value="InterPro"/>
</dbReference>
<dbReference type="Proteomes" id="UP000198940">
    <property type="component" value="Unassembled WGS sequence"/>
</dbReference>
<dbReference type="Gene3D" id="3.40.640.10">
    <property type="entry name" value="Type I PLP-dependent aspartate aminotransferase-like (Major domain)"/>
    <property type="match status" value="1"/>
</dbReference>
<comment type="similarity">
    <text evidence="2 7">Belongs to the group II decarboxylase family.</text>
</comment>
<dbReference type="GO" id="GO:0005737">
    <property type="term" value="C:cytoplasm"/>
    <property type="evidence" value="ECO:0007669"/>
    <property type="project" value="TreeGrafter"/>
</dbReference>
<dbReference type="InterPro" id="IPR015421">
    <property type="entry name" value="PyrdxlP-dep_Trfase_major"/>
</dbReference>
<dbReference type="InterPro" id="IPR002129">
    <property type="entry name" value="PyrdxlP-dep_de-COase"/>
</dbReference>
<accession>A0A1M6X604</accession>
<comment type="cofactor">
    <cofactor evidence="1 6 7">
        <name>pyridoxal 5'-phosphate</name>
        <dbReference type="ChEBI" id="CHEBI:597326"/>
    </cofactor>
</comment>
<evidence type="ECO:0000256" key="3">
    <source>
        <dbReference type="ARBA" id="ARBA00022793"/>
    </source>
</evidence>
<dbReference type="PANTHER" id="PTHR11999">
    <property type="entry name" value="GROUP II PYRIDOXAL-5-PHOSPHATE DECARBOXYLASE"/>
    <property type="match status" value="1"/>
</dbReference>
<evidence type="ECO:0000256" key="2">
    <source>
        <dbReference type="ARBA" id="ARBA00009533"/>
    </source>
</evidence>
<dbReference type="EMBL" id="FRAT01000006">
    <property type="protein sequence ID" value="SHL01420.1"/>
    <property type="molecule type" value="Genomic_DNA"/>
</dbReference>
<dbReference type="PANTHER" id="PTHR11999:SF70">
    <property type="entry name" value="MIP05841P"/>
    <property type="match status" value="1"/>
</dbReference>
<dbReference type="PRINTS" id="PR00800">
    <property type="entry name" value="YHDCRBOXLASE"/>
</dbReference>
<dbReference type="RefSeq" id="WP_072880207.1">
    <property type="nucleotide sequence ID" value="NZ_FOKU01000004.1"/>
</dbReference>
<organism evidence="9 10">
    <name type="scientific">Flagellimonas taeanensis</name>
    <dbReference type="NCBI Taxonomy" id="1005926"/>
    <lineage>
        <taxon>Bacteria</taxon>
        <taxon>Pseudomonadati</taxon>
        <taxon>Bacteroidota</taxon>
        <taxon>Flavobacteriia</taxon>
        <taxon>Flavobacteriales</taxon>
        <taxon>Flavobacteriaceae</taxon>
        <taxon>Flagellimonas</taxon>
    </lineage>
</organism>
<protein>
    <submittedName>
        <fullName evidence="9">Glutamate or tyrosine decarboxylase</fullName>
    </submittedName>
</protein>
<dbReference type="STRING" id="1055723.SAMN05216293_2455"/>
<reference evidence="9 10" key="1">
    <citation type="submission" date="2016-11" db="EMBL/GenBank/DDBJ databases">
        <authorList>
            <person name="Varghese N."/>
            <person name="Submissions S."/>
        </authorList>
    </citation>
    <scope>NUCLEOTIDE SEQUENCE [LARGE SCALE GENOMIC DNA]</scope>
    <source>
        <strain evidence="9 10">CGMCC 1.12174</strain>
        <strain evidence="8 11">DSM 26351</strain>
    </source>
</reference>
<gene>
    <name evidence="8" type="ORF">SAMN04487891_104145</name>
    <name evidence="9" type="ORF">SAMN05216293_2455</name>
</gene>
<evidence type="ECO:0000313" key="8">
    <source>
        <dbReference type="EMBL" id="SFB97491.1"/>
    </source>
</evidence>
<name>A0A1M6X604_9FLAO</name>
<keyword evidence="4 6" id="KW-0663">Pyridoxal phosphate</keyword>
<dbReference type="InterPro" id="IPR015424">
    <property type="entry name" value="PyrdxlP-dep_Trfase"/>
</dbReference>
<evidence type="ECO:0000256" key="6">
    <source>
        <dbReference type="PIRSR" id="PIRSR602129-50"/>
    </source>
</evidence>
<evidence type="ECO:0000256" key="1">
    <source>
        <dbReference type="ARBA" id="ARBA00001933"/>
    </source>
</evidence>
<evidence type="ECO:0000313" key="9">
    <source>
        <dbReference type="EMBL" id="SHL01420.1"/>
    </source>
</evidence>
<feature type="modified residue" description="N6-(pyridoxal phosphate)lysine" evidence="6">
    <location>
        <position position="306"/>
    </location>
</feature>